<dbReference type="RefSeq" id="WP_101551744.1">
    <property type="nucleotide sequence ID" value="NZ_DBFBJK010000025.1"/>
</dbReference>
<comment type="caution">
    <text evidence="2">The sequence shown here is derived from an EMBL/GenBank/DDBJ whole genome shotgun (WGS) entry which is preliminary data.</text>
</comment>
<keyword evidence="3" id="KW-1185">Reference proteome</keyword>
<gene>
    <name evidence="2" type="ORF">D4A47_07840</name>
</gene>
<dbReference type="AlphaFoldDB" id="A0A498CNZ0"/>
<evidence type="ECO:0000313" key="3">
    <source>
        <dbReference type="Proteomes" id="UP000276301"/>
    </source>
</evidence>
<feature type="domain" description="Phospholipase C/D" evidence="1">
    <location>
        <begin position="5"/>
        <end position="158"/>
    </location>
</feature>
<dbReference type="Pfam" id="PF00882">
    <property type="entry name" value="Zn_dep_PLPC"/>
    <property type="match status" value="1"/>
</dbReference>
<dbReference type="EMBL" id="RCHT01000011">
    <property type="protein sequence ID" value="RLL10961.1"/>
    <property type="molecule type" value="Genomic_DNA"/>
</dbReference>
<reference evidence="2 3" key="1">
    <citation type="submission" date="2018-10" db="EMBL/GenBank/DDBJ databases">
        <title>Anaerotruncus faecis sp. nov., isolated from human feces.</title>
        <authorList>
            <person name="Wang Y.-J."/>
        </authorList>
    </citation>
    <scope>NUCLEOTIDE SEQUENCE [LARGE SCALE GENOMIC DNA]</scope>
    <source>
        <strain evidence="2 3">22A2-44</strain>
    </source>
</reference>
<organism evidence="2 3">
    <name type="scientific">Anaerotruncus massiliensis</name>
    <name type="common">ex Liu et al. 2021</name>
    <dbReference type="NCBI Taxonomy" id="2321404"/>
    <lineage>
        <taxon>Bacteria</taxon>
        <taxon>Bacillati</taxon>
        <taxon>Bacillota</taxon>
        <taxon>Clostridia</taxon>
        <taxon>Eubacteriales</taxon>
        <taxon>Oscillospiraceae</taxon>
        <taxon>Anaerotruncus</taxon>
    </lineage>
</organism>
<sequence length="189" mass="21511">MNLFSHITMGRYLYTYFTENLGVELDKGSFVRWNVLPDIAPSLLKLSHFKKDIYDLVMARAEHLSKEGDNMSVEEYSKQLGILCHFMSDFFCYAHSESFDGSKAGHFKYEVLMQFYGYRRRSMLHAVDLISNAAEIDHSTALYEQINELHEQYSQLAPSYGVDFVFSLTACVDLLMGMLGAKTPAIAAA</sequence>
<dbReference type="Proteomes" id="UP000276301">
    <property type="component" value="Unassembled WGS sequence"/>
</dbReference>
<evidence type="ECO:0000259" key="1">
    <source>
        <dbReference type="Pfam" id="PF00882"/>
    </source>
</evidence>
<dbReference type="InterPro" id="IPR029002">
    <property type="entry name" value="PLPC/GPLD1"/>
</dbReference>
<name>A0A498CNZ0_9FIRM</name>
<accession>A0A498CNZ0</accession>
<evidence type="ECO:0000313" key="2">
    <source>
        <dbReference type="EMBL" id="RLL10961.1"/>
    </source>
</evidence>
<protein>
    <recommendedName>
        <fullName evidence="1">Phospholipase C/D domain-containing protein</fullName>
    </recommendedName>
</protein>
<proteinExistence type="predicted"/>